<reference evidence="1 2" key="1">
    <citation type="journal article" date="2022" name="Plant J.">
        <title>Chromosome-level genome of Camellia lanceoleosa provides a valuable resource for understanding genome evolution and self-incompatibility.</title>
        <authorList>
            <person name="Gong W."/>
            <person name="Xiao S."/>
            <person name="Wang L."/>
            <person name="Liao Z."/>
            <person name="Chang Y."/>
            <person name="Mo W."/>
            <person name="Hu G."/>
            <person name="Li W."/>
            <person name="Zhao G."/>
            <person name="Zhu H."/>
            <person name="Hu X."/>
            <person name="Ji K."/>
            <person name="Xiang X."/>
            <person name="Song Q."/>
            <person name="Yuan D."/>
            <person name="Jin S."/>
            <person name="Zhang L."/>
        </authorList>
    </citation>
    <scope>NUCLEOTIDE SEQUENCE [LARGE SCALE GENOMIC DNA]</scope>
    <source>
        <strain evidence="1">SQ_2022a</strain>
    </source>
</reference>
<sequence length="138" mass="15472">MVSWLINFNMATADNVTSMIKCIETERKTLFAFKQGLEDPSNRLSSWIGNGCCQWSGVECNKTSGHVIKLDLRNPFQMKETWLGGDINSFLLGLKYLEYLDLSSNEFVGTSIPEFIGMIKNLRYLNLSSASFGGEIPS</sequence>
<accession>A0ACC0GK07</accession>
<dbReference type="Proteomes" id="UP001060215">
    <property type="component" value="Chromosome 8"/>
</dbReference>
<keyword evidence="2" id="KW-1185">Reference proteome</keyword>
<evidence type="ECO:0000313" key="1">
    <source>
        <dbReference type="EMBL" id="KAI8000495.1"/>
    </source>
</evidence>
<proteinExistence type="predicted"/>
<name>A0ACC0GK07_9ERIC</name>
<comment type="caution">
    <text evidence="1">The sequence shown here is derived from an EMBL/GenBank/DDBJ whole genome shotgun (WGS) entry which is preliminary data.</text>
</comment>
<protein>
    <submittedName>
        <fullName evidence="1">Receptor-like protein EIX2</fullName>
    </submittedName>
</protein>
<dbReference type="EMBL" id="CM045765">
    <property type="protein sequence ID" value="KAI8000495.1"/>
    <property type="molecule type" value="Genomic_DNA"/>
</dbReference>
<evidence type="ECO:0000313" key="2">
    <source>
        <dbReference type="Proteomes" id="UP001060215"/>
    </source>
</evidence>
<gene>
    <name evidence="1" type="ORF">LOK49_LG09G02710</name>
</gene>
<organism evidence="1 2">
    <name type="scientific">Camellia lanceoleosa</name>
    <dbReference type="NCBI Taxonomy" id="1840588"/>
    <lineage>
        <taxon>Eukaryota</taxon>
        <taxon>Viridiplantae</taxon>
        <taxon>Streptophyta</taxon>
        <taxon>Embryophyta</taxon>
        <taxon>Tracheophyta</taxon>
        <taxon>Spermatophyta</taxon>
        <taxon>Magnoliopsida</taxon>
        <taxon>eudicotyledons</taxon>
        <taxon>Gunneridae</taxon>
        <taxon>Pentapetalae</taxon>
        <taxon>asterids</taxon>
        <taxon>Ericales</taxon>
        <taxon>Theaceae</taxon>
        <taxon>Camellia</taxon>
    </lineage>
</organism>